<reference evidence="2 3" key="1">
    <citation type="journal article" date="2018" name="Genome Biol. Evol.">
        <title>Multiple Roots of Fruiting Body Formation in Amoebozoa.</title>
        <authorList>
            <person name="Hillmann F."/>
            <person name="Forbes G."/>
            <person name="Novohradska S."/>
            <person name="Ferling I."/>
            <person name="Riege K."/>
            <person name="Groth M."/>
            <person name="Westermann M."/>
            <person name="Marz M."/>
            <person name="Spaller T."/>
            <person name="Winckler T."/>
            <person name="Schaap P."/>
            <person name="Glockner G."/>
        </authorList>
    </citation>
    <scope>NUCLEOTIDE SEQUENCE [LARGE SCALE GENOMIC DNA]</scope>
    <source>
        <strain evidence="2 3">Jena</strain>
    </source>
</reference>
<proteinExistence type="predicted"/>
<gene>
    <name evidence="2" type="ORF">PROFUN_15846</name>
</gene>
<evidence type="ECO:0000313" key="3">
    <source>
        <dbReference type="Proteomes" id="UP000241769"/>
    </source>
</evidence>
<evidence type="ECO:0000313" key="2">
    <source>
        <dbReference type="EMBL" id="PRP75288.1"/>
    </source>
</evidence>
<dbReference type="Proteomes" id="UP000241769">
    <property type="component" value="Unassembled WGS sequence"/>
</dbReference>
<dbReference type="AlphaFoldDB" id="A0A2P6MU96"/>
<name>A0A2P6MU96_9EUKA</name>
<accession>A0A2P6MU96</accession>
<dbReference type="EMBL" id="MDYQ01000397">
    <property type="protein sequence ID" value="PRP75288.1"/>
    <property type="molecule type" value="Genomic_DNA"/>
</dbReference>
<feature type="compositionally biased region" description="Basic residues" evidence="1">
    <location>
        <begin position="105"/>
        <end position="114"/>
    </location>
</feature>
<keyword evidence="3" id="KW-1185">Reference proteome</keyword>
<dbReference type="InParanoid" id="A0A2P6MU96"/>
<evidence type="ECO:0000256" key="1">
    <source>
        <dbReference type="SAM" id="MobiDB-lite"/>
    </source>
</evidence>
<protein>
    <submittedName>
        <fullName evidence="2">Uncharacterized protein</fullName>
    </submittedName>
</protein>
<feature type="region of interest" description="Disordered" evidence="1">
    <location>
        <begin position="88"/>
        <end position="138"/>
    </location>
</feature>
<comment type="caution">
    <text evidence="2">The sequence shown here is derived from an EMBL/GenBank/DDBJ whole genome shotgun (WGS) entry which is preliminary data.</text>
</comment>
<sequence>MPASKEDGPFLSFRSSEVGKKRHLTAICILRRSVALARAIYRCTNNVPSRLKRSKDDCPKQFPSMLLNVEGDILRKLAEIEASTYEHYSLDPNDPNYVKNDVGKQKGKQKRKPGQKVQSDKQPDSQMNKIDSCSIRKR</sequence>
<organism evidence="2 3">
    <name type="scientific">Planoprotostelium fungivorum</name>
    <dbReference type="NCBI Taxonomy" id="1890364"/>
    <lineage>
        <taxon>Eukaryota</taxon>
        <taxon>Amoebozoa</taxon>
        <taxon>Evosea</taxon>
        <taxon>Variosea</taxon>
        <taxon>Cavosteliida</taxon>
        <taxon>Cavosteliaceae</taxon>
        <taxon>Planoprotostelium</taxon>
    </lineage>
</organism>